<feature type="domain" description="Nudix hydrolase" evidence="1">
    <location>
        <begin position="11"/>
        <end position="142"/>
    </location>
</feature>
<protein>
    <submittedName>
        <fullName evidence="2">NUDIX hydrolase</fullName>
    </submittedName>
</protein>
<dbReference type="GO" id="GO:0016787">
    <property type="term" value="F:hydrolase activity"/>
    <property type="evidence" value="ECO:0007669"/>
    <property type="project" value="UniProtKB-KW"/>
</dbReference>
<evidence type="ECO:0000259" key="1">
    <source>
        <dbReference type="PROSITE" id="PS51462"/>
    </source>
</evidence>
<gene>
    <name evidence="2" type="ORF">L0U88_19235</name>
</gene>
<dbReference type="PANTHER" id="PTHR43736">
    <property type="entry name" value="ADP-RIBOSE PYROPHOSPHATASE"/>
    <property type="match status" value="1"/>
</dbReference>
<dbReference type="Pfam" id="PF21906">
    <property type="entry name" value="WHD_NrtR"/>
    <property type="match status" value="1"/>
</dbReference>
<dbReference type="Gene3D" id="1.10.10.10">
    <property type="entry name" value="Winged helix-like DNA-binding domain superfamily/Winged helix DNA-binding domain"/>
    <property type="match status" value="1"/>
</dbReference>
<reference evidence="2 3" key="1">
    <citation type="submission" date="2022-01" db="EMBL/GenBank/DDBJ databases">
        <title>Flavihumibacter sp. nov., isolated from sediment of a river.</title>
        <authorList>
            <person name="Liu H."/>
        </authorList>
    </citation>
    <scope>NUCLEOTIDE SEQUENCE [LARGE SCALE GENOMIC DNA]</scope>
    <source>
        <strain evidence="2 3">RY-1</strain>
    </source>
</reference>
<name>A0ABS9BPN0_9BACT</name>
<evidence type="ECO:0000313" key="2">
    <source>
        <dbReference type="EMBL" id="MCF1716784.1"/>
    </source>
</evidence>
<dbReference type="Pfam" id="PF00293">
    <property type="entry name" value="NUDIX"/>
    <property type="match status" value="1"/>
</dbReference>
<dbReference type="SUPFAM" id="SSF55811">
    <property type="entry name" value="Nudix"/>
    <property type="match status" value="1"/>
</dbReference>
<dbReference type="InterPro" id="IPR036390">
    <property type="entry name" value="WH_DNA-bd_sf"/>
</dbReference>
<dbReference type="RefSeq" id="WP_234868250.1">
    <property type="nucleotide sequence ID" value="NZ_JAKEVY010000006.1"/>
</dbReference>
<organism evidence="2 3">
    <name type="scientific">Flavihumibacter fluminis</name>
    <dbReference type="NCBI Taxonomy" id="2909236"/>
    <lineage>
        <taxon>Bacteria</taxon>
        <taxon>Pseudomonadati</taxon>
        <taxon>Bacteroidota</taxon>
        <taxon>Chitinophagia</taxon>
        <taxon>Chitinophagales</taxon>
        <taxon>Chitinophagaceae</taxon>
        <taxon>Flavihumibacter</taxon>
    </lineage>
</organism>
<keyword evidence="2" id="KW-0378">Hydrolase</keyword>
<comment type="caution">
    <text evidence="2">The sequence shown here is derived from an EMBL/GenBank/DDBJ whole genome shotgun (WGS) entry which is preliminary data.</text>
</comment>
<dbReference type="CDD" id="cd18873">
    <property type="entry name" value="NUDIX_NadM_like"/>
    <property type="match status" value="1"/>
</dbReference>
<dbReference type="EMBL" id="JAKEVY010000006">
    <property type="protein sequence ID" value="MCF1716784.1"/>
    <property type="molecule type" value="Genomic_DNA"/>
</dbReference>
<proteinExistence type="predicted"/>
<sequence>MGRIEYKQYDRFLLAVDCIIFGFDGSGLKALLVKRGLEPEAGKWSLMGGFAQQNESIDDAAARILLNLTGLDKIYMEQLYCFGDLDRDPGGRVVSIAYFALIKIDASDNDKLEEHQAKWIDLKKLPPLVFDHKRMIKLAKERLQQKVSNHPVGFELLPHKFTLQQLQALYEAIFERSFDKRNFTRKILSLGILQRLDEKEKASSKKGAFYYVFDKKKYKQLESEGIQMI</sequence>
<keyword evidence="3" id="KW-1185">Reference proteome</keyword>
<dbReference type="InterPro" id="IPR036388">
    <property type="entry name" value="WH-like_DNA-bd_sf"/>
</dbReference>
<dbReference type="InterPro" id="IPR054105">
    <property type="entry name" value="WHD_NrtR"/>
</dbReference>
<dbReference type="InterPro" id="IPR000086">
    <property type="entry name" value="NUDIX_hydrolase_dom"/>
</dbReference>
<accession>A0ABS9BPN0</accession>
<dbReference type="Gene3D" id="3.90.79.10">
    <property type="entry name" value="Nucleoside Triphosphate Pyrophosphohydrolase"/>
    <property type="match status" value="1"/>
</dbReference>
<dbReference type="PROSITE" id="PS51462">
    <property type="entry name" value="NUDIX"/>
    <property type="match status" value="1"/>
</dbReference>
<dbReference type="InterPro" id="IPR015797">
    <property type="entry name" value="NUDIX_hydrolase-like_dom_sf"/>
</dbReference>
<dbReference type="SUPFAM" id="SSF46785">
    <property type="entry name" value="Winged helix' DNA-binding domain"/>
    <property type="match status" value="1"/>
</dbReference>
<evidence type="ECO:0000313" key="3">
    <source>
        <dbReference type="Proteomes" id="UP001200145"/>
    </source>
</evidence>
<dbReference type="Proteomes" id="UP001200145">
    <property type="component" value="Unassembled WGS sequence"/>
</dbReference>
<dbReference type="PANTHER" id="PTHR43736:SF4">
    <property type="entry name" value="SLR1690 PROTEIN"/>
    <property type="match status" value="1"/>
</dbReference>